<comment type="caution">
    <text evidence="8">The sequence shown here is derived from an EMBL/GenBank/DDBJ whole genome shotgun (WGS) entry which is preliminary data.</text>
</comment>
<dbReference type="Gene3D" id="3.40.50.620">
    <property type="entry name" value="HUPs"/>
    <property type="match status" value="1"/>
</dbReference>
<comment type="catalytic activity">
    <reaction evidence="5 6">
        <text>cytidine(34) in tRNA(Ile2) + L-lysine + ATP = lysidine(34) in tRNA(Ile2) + AMP + diphosphate + H(+)</text>
        <dbReference type="Rhea" id="RHEA:43744"/>
        <dbReference type="Rhea" id="RHEA-COMP:10625"/>
        <dbReference type="Rhea" id="RHEA-COMP:10670"/>
        <dbReference type="ChEBI" id="CHEBI:15378"/>
        <dbReference type="ChEBI" id="CHEBI:30616"/>
        <dbReference type="ChEBI" id="CHEBI:32551"/>
        <dbReference type="ChEBI" id="CHEBI:33019"/>
        <dbReference type="ChEBI" id="CHEBI:82748"/>
        <dbReference type="ChEBI" id="CHEBI:83665"/>
        <dbReference type="ChEBI" id="CHEBI:456215"/>
        <dbReference type="EC" id="6.3.4.19"/>
    </reaction>
</comment>
<dbReference type="PANTHER" id="PTHR43033">
    <property type="entry name" value="TRNA(ILE)-LYSIDINE SYNTHASE-RELATED"/>
    <property type="match status" value="1"/>
</dbReference>
<evidence type="ECO:0000313" key="8">
    <source>
        <dbReference type="EMBL" id="MFC3072414.1"/>
    </source>
</evidence>
<dbReference type="GO" id="GO:0032267">
    <property type="term" value="F:tRNA(Ile)-lysidine synthase activity"/>
    <property type="evidence" value="ECO:0007669"/>
    <property type="project" value="UniProtKB-EC"/>
</dbReference>
<dbReference type="EC" id="6.3.4.19" evidence="6"/>
<dbReference type="InterPro" id="IPR014729">
    <property type="entry name" value="Rossmann-like_a/b/a_fold"/>
</dbReference>
<comment type="domain">
    <text evidence="6">The N-terminal region contains the highly conserved SGGXDS motif, predicted to be a P-loop motif involved in ATP binding.</text>
</comment>
<evidence type="ECO:0000256" key="4">
    <source>
        <dbReference type="ARBA" id="ARBA00022840"/>
    </source>
</evidence>
<evidence type="ECO:0000256" key="1">
    <source>
        <dbReference type="ARBA" id="ARBA00022598"/>
    </source>
</evidence>
<keyword evidence="4 6" id="KW-0067">ATP-binding</keyword>
<comment type="subcellular location">
    <subcellularLocation>
        <location evidence="6">Cytoplasm</location>
    </subcellularLocation>
</comment>
<evidence type="ECO:0000313" key="9">
    <source>
        <dbReference type="Proteomes" id="UP001595377"/>
    </source>
</evidence>
<dbReference type="InterPro" id="IPR012795">
    <property type="entry name" value="tRNA_Ile_lys_synt_N"/>
</dbReference>
<dbReference type="Proteomes" id="UP001595377">
    <property type="component" value="Unassembled WGS sequence"/>
</dbReference>
<organism evidence="8 9">
    <name type="scientific">Shinella pollutisoli</name>
    <dbReference type="NCBI Taxonomy" id="2250594"/>
    <lineage>
        <taxon>Bacteria</taxon>
        <taxon>Pseudomonadati</taxon>
        <taxon>Pseudomonadota</taxon>
        <taxon>Alphaproteobacteria</taxon>
        <taxon>Hyphomicrobiales</taxon>
        <taxon>Rhizobiaceae</taxon>
        <taxon>Shinella</taxon>
    </lineage>
</organism>
<comment type="similarity">
    <text evidence="6">Belongs to the tRNA(Ile)-lysidine synthase family.</text>
</comment>
<proteinExistence type="inferred from homology"/>
<dbReference type="SUPFAM" id="SSF52402">
    <property type="entry name" value="Adenine nucleotide alpha hydrolases-like"/>
    <property type="match status" value="1"/>
</dbReference>
<protein>
    <recommendedName>
        <fullName evidence="6">tRNA(Ile)-lysidine synthase</fullName>
        <ecNumber evidence="6">6.3.4.19</ecNumber>
    </recommendedName>
    <alternativeName>
        <fullName evidence="6">tRNA(Ile)-2-lysyl-cytidine synthase</fullName>
    </alternativeName>
    <alternativeName>
        <fullName evidence="6">tRNA(Ile)-lysidine synthetase</fullName>
    </alternativeName>
</protein>
<keyword evidence="9" id="KW-1185">Reference proteome</keyword>
<reference evidence="9" key="1">
    <citation type="journal article" date="2019" name="Int. J. Syst. Evol. Microbiol.">
        <title>The Global Catalogue of Microorganisms (GCM) 10K type strain sequencing project: providing services to taxonomists for standard genome sequencing and annotation.</title>
        <authorList>
            <consortium name="The Broad Institute Genomics Platform"/>
            <consortium name="The Broad Institute Genome Sequencing Center for Infectious Disease"/>
            <person name="Wu L."/>
            <person name="Ma J."/>
        </authorList>
    </citation>
    <scope>NUCLEOTIDE SEQUENCE [LARGE SCALE GENOMIC DNA]</scope>
    <source>
        <strain evidence="9">KCTC 52677</strain>
    </source>
</reference>
<dbReference type="InterPro" id="IPR012094">
    <property type="entry name" value="tRNA_Ile_lys_synt"/>
</dbReference>
<keyword evidence="1 6" id="KW-0436">Ligase</keyword>
<evidence type="ECO:0000256" key="2">
    <source>
        <dbReference type="ARBA" id="ARBA00022694"/>
    </source>
</evidence>
<dbReference type="PANTHER" id="PTHR43033:SF5">
    <property type="entry name" value="TRNA(ILE)-LYSIDINE SYNTHETASE"/>
    <property type="match status" value="1"/>
</dbReference>
<dbReference type="CDD" id="cd01992">
    <property type="entry name" value="TilS_N"/>
    <property type="match status" value="1"/>
</dbReference>
<dbReference type="InterPro" id="IPR011063">
    <property type="entry name" value="TilS/TtcA_N"/>
</dbReference>
<evidence type="ECO:0000256" key="6">
    <source>
        <dbReference type="HAMAP-Rule" id="MF_01161"/>
    </source>
</evidence>
<evidence type="ECO:0000256" key="3">
    <source>
        <dbReference type="ARBA" id="ARBA00022741"/>
    </source>
</evidence>
<dbReference type="Pfam" id="PF01171">
    <property type="entry name" value="ATP_bind_3"/>
    <property type="match status" value="1"/>
</dbReference>
<name>A0ABV7DDH6_9HYPH</name>
<dbReference type="EMBL" id="JBHRSP010000006">
    <property type="protein sequence ID" value="MFC3072414.1"/>
    <property type="molecule type" value="Genomic_DNA"/>
</dbReference>
<keyword evidence="6" id="KW-0963">Cytoplasm</keyword>
<accession>A0ABV7DDH6</accession>
<keyword evidence="2 6" id="KW-0819">tRNA processing</keyword>
<feature type="binding site" evidence="6">
    <location>
        <begin position="33"/>
        <end position="38"/>
    </location>
    <ligand>
        <name>ATP</name>
        <dbReference type="ChEBI" id="CHEBI:30616"/>
    </ligand>
</feature>
<dbReference type="HAMAP" id="MF_01161">
    <property type="entry name" value="tRNA_Ile_lys_synt"/>
    <property type="match status" value="1"/>
</dbReference>
<feature type="domain" description="tRNA(Ile)-lysidine/2-thiocytidine synthase N-terminal" evidence="7">
    <location>
        <begin position="27"/>
        <end position="210"/>
    </location>
</feature>
<keyword evidence="3 6" id="KW-0547">Nucleotide-binding</keyword>
<evidence type="ECO:0000256" key="5">
    <source>
        <dbReference type="ARBA" id="ARBA00048539"/>
    </source>
</evidence>
<dbReference type="RefSeq" id="WP_380703028.1">
    <property type="nucleotide sequence ID" value="NZ_JBHRSP010000006.1"/>
</dbReference>
<gene>
    <name evidence="6 8" type="primary">tilS</name>
    <name evidence="8" type="ORF">ACFOHH_04770</name>
</gene>
<comment type="function">
    <text evidence="6">Ligates lysine onto the cytidine present at position 34 of the AUA codon-specific tRNA(Ile) that contains the anticodon CAU, in an ATP-dependent manner. Cytidine is converted to lysidine, thus changing the amino acid specificity of the tRNA from methionine to isoleucine.</text>
</comment>
<evidence type="ECO:0000259" key="7">
    <source>
        <dbReference type="Pfam" id="PF01171"/>
    </source>
</evidence>
<dbReference type="NCBIfam" id="TIGR02432">
    <property type="entry name" value="lysidine_TilS_N"/>
    <property type="match status" value="1"/>
</dbReference>
<sequence>MLTSSATDGSVAAAADRFLSRFRRPVKFLLAVSGGSDSTGLLVALATLVATGRYPGISLAACTVDHALRPRSADEARAVAALCARYGIPHSVRRWDGPKPVTGLQAAARTKRYDLLLDAAAGHGADAILTAHTGDDQRETIAMRAGRAAGGVGLSGMADAVLLGGRVWLFRPLLSVDRAEIRRFLESAGEEWIDDPSNANPRFERVRVREGRPEAMAEAVDRLALSRRAAEFLDAHVRALSPLLFLLPPEGIATALADPAAWRGLMLLAATTGGRVHAPETASADRIRTFLADGTLSRLTAGRVVFDRRRAGLFLYRERRGIEPLVLPAGGTATWDGRLGVANRGSRPLVVSAAGATIDPALRGAARRAAEAAPRFGFADGGPAPADRFTVEPLIAPYARFLPGFDLPVAQALARLLGRAPFPSPPNG</sequence>